<protein>
    <recommendedName>
        <fullName evidence="1">2EXR domain-containing protein</fullName>
    </recommendedName>
</protein>
<dbReference type="PANTHER" id="PTHR35910:SF1">
    <property type="entry name" value="2EXR DOMAIN-CONTAINING PROTEIN"/>
    <property type="match status" value="1"/>
</dbReference>
<evidence type="ECO:0000313" key="2">
    <source>
        <dbReference type="EMBL" id="PMD50774.1"/>
    </source>
</evidence>
<name>A0A2J6SJ35_9HELO</name>
<sequence>MVLVNPNTLANNPPAIRHRTFWPSIDIDWLEFTKFPKLPPELRLRIWSHSLPDPRIVTIEQSLTRAKDYRISCQNRVPGTLLVNRESREVALKRYSLRFTTLENVYGPPVYFDFNRDVICLKRCDRAWWNNFNDEFNEDLSLVTRIMIENLHCSLNQMILRAEPFRNMCSLGLVREDLQPRLTLNEEMRVFSGLRACIHRAEGLGARFKEGDAKLLERLDVYFISRFSVFDLEQGVSDWEP</sequence>
<dbReference type="Proteomes" id="UP000235371">
    <property type="component" value="Unassembled WGS sequence"/>
</dbReference>
<proteinExistence type="predicted"/>
<evidence type="ECO:0000259" key="1">
    <source>
        <dbReference type="Pfam" id="PF20150"/>
    </source>
</evidence>
<feature type="domain" description="2EXR" evidence="1">
    <location>
        <begin position="32"/>
        <end position="119"/>
    </location>
</feature>
<dbReference type="RefSeq" id="XP_024727678.1">
    <property type="nucleotide sequence ID" value="XM_024871517.1"/>
</dbReference>
<dbReference type="InParanoid" id="A0A2J6SJ35"/>
<dbReference type="GeneID" id="36579599"/>
<reference evidence="2 3" key="1">
    <citation type="submission" date="2016-04" db="EMBL/GenBank/DDBJ databases">
        <title>A degradative enzymes factory behind the ericoid mycorrhizal symbiosis.</title>
        <authorList>
            <consortium name="DOE Joint Genome Institute"/>
            <person name="Martino E."/>
            <person name="Morin E."/>
            <person name="Grelet G."/>
            <person name="Kuo A."/>
            <person name="Kohler A."/>
            <person name="Daghino S."/>
            <person name="Barry K."/>
            <person name="Choi C."/>
            <person name="Cichocki N."/>
            <person name="Clum A."/>
            <person name="Copeland A."/>
            <person name="Hainaut M."/>
            <person name="Haridas S."/>
            <person name="Labutti K."/>
            <person name="Lindquist E."/>
            <person name="Lipzen A."/>
            <person name="Khouja H.-R."/>
            <person name="Murat C."/>
            <person name="Ohm R."/>
            <person name="Olson A."/>
            <person name="Spatafora J."/>
            <person name="Veneault-Fourrey C."/>
            <person name="Henrissat B."/>
            <person name="Grigoriev I."/>
            <person name="Martin F."/>
            <person name="Perotto S."/>
        </authorList>
    </citation>
    <scope>NUCLEOTIDE SEQUENCE [LARGE SCALE GENOMIC DNA]</scope>
    <source>
        <strain evidence="2 3">E</strain>
    </source>
</reference>
<dbReference type="AlphaFoldDB" id="A0A2J6SJ35"/>
<keyword evidence="3" id="KW-1185">Reference proteome</keyword>
<gene>
    <name evidence="2" type="ORF">K444DRAFT_276620</name>
</gene>
<dbReference type="Pfam" id="PF20150">
    <property type="entry name" value="2EXR"/>
    <property type="match status" value="1"/>
</dbReference>
<accession>A0A2J6SJ35</accession>
<dbReference type="EMBL" id="KZ613913">
    <property type="protein sequence ID" value="PMD50774.1"/>
    <property type="molecule type" value="Genomic_DNA"/>
</dbReference>
<organism evidence="2 3">
    <name type="scientific">Hyaloscypha bicolor E</name>
    <dbReference type="NCBI Taxonomy" id="1095630"/>
    <lineage>
        <taxon>Eukaryota</taxon>
        <taxon>Fungi</taxon>
        <taxon>Dikarya</taxon>
        <taxon>Ascomycota</taxon>
        <taxon>Pezizomycotina</taxon>
        <taxon>Leotiomycetes</taxon>
        <taxon>Helotiales</taxon>
        <taxon>Hyaloscyphaceae</taxon>
        <taxon>Hyaloscypha</taxon>
        <taxon>Hyaloscypha bicolor</taxon>
    </lineage>
</organism>
<dbReference type="InterPro" id="IPR045518">
    <property type="entry name" value="2EXR"/>
</dbReference>
<dbReference type="PANTHER" id="PTHR35910">
    <property type="entry name" value="2EXR DOMAIN-CONTAINING PROTEIN"/>
    <property type="match status" value="1"/>
</dbReference>
<evidence type="ECO:0000313" key="3">
    <source>
        <dbReference type="Proteomes" id="UP000235371"/>
    </source>
</evidence>
<dbReference type="OrthoDB" id="3486052at2759"/>